<gene>
    <name evidence="2" type="ORF">ATE80_12920</name>
</gene>
<dbReference type="SUPFAM" id="SSF55846">
    <property type="entry name" value="N-acetylmuramoyl-L-alanine amidase-like"/>
    <property type="match status" value="1"/>
</dbReference>
<comment type="caution">
    <text evidence="2">The sequence shown here is derived from an EMBL/GenBank/DDBJ whole genome shotgun (WGS) entry which is preliminary data.</text>
</comment>
<dbReference type="GO" id="GO:0009253">
    <property type="term" value="P:peptidoglycan catabolic process"/>
    <property type="evidence" value="ECO:0007669"/>
    <property type="project" value="InterPro"/>
</dbReference>
<dbReference type="InterPro" id="IPR002502">
    <property type="entry name" value="Amidase_domain"/>
</dbReference>
<evidence type="ECO:0000313" key="3">
    <source>
        <dbReference type="Proteomes" id="UP000054011"/>
    </source>
</evidence>
<dbReference type="OrthoDB" id="3998183at2"/>
<evidence type="ECO:0000259" key="1">
    <source>
        <dbReference type="Pfam" id="PF01510"/>
    </source>
</evidence>
<dbReference type="GO" id="GO:0008745">
    <property type="term" value="F:N-acetylmuramoyl-L-alanine amidase activity"/>
    <property type="evidence" value="ECO:0007669"/>
    <property type="project" value="InterPro"/>
</dbReference>
<protein>
    <recommendedName>
        <fullName evidence="1">N-acetylmuramoyl-L-alanine amidase domain-containing protein</fullName>
    </recommendedName>
</protein>
<dbReference type="Proteomes" id="UP000054011">
    <property type="component" value="Unassembled WGS sequence"/>
</dbReference>
<organism evidence="2 3">
    <name type="scientific">Streptomyces kanasensis</name>
    <dbReference type="NCBI Taxonomy" id="936756"/>
    <lineage>
        <taxon>Bacteria</taxon>
        <taxon>Bacillati</taxon>
        <taxon>Actinomycetota</taxon>
        <taxon>Actinomycetes</taxon>
        <taxon>Kitasatosporales</taxon>
        <taxon>Streptomycetaceae</taxon>
        <taxon>Streptomyces</taxon>
    </lineage>
</organism>
<dbReference type="STRING" id="936756.ATE80_12920"/>
<name>A0A100Y621_9ACTN</name>
<reference evidence="2 3" key="1">
    <citation type="submission" date="2015-11" db="EMBL/GenBank/DDBJ databases">
        <title>Genome-wide analysis reveals the secondary metabolome in Streptomyces kanasensis ZX01.</title>
        <authorList>
            <person name="Zhang G."/>
            <person name="Han L."/>
            <person name="Feng J."/>
            <person name="Zhang X."/>
        </authorList>
    </citation>
    <scope>NUCLEOTIDE SEQUENCE [LARGE SCALE GENOMIC DNA]</scope>
    <source>
        <strain evidence="2 3">ZX01</strain>
    </source>
</reference>
<evidence type="ECO:0000313" key="2">
    <source>
        <dbReference type="EMBL" id="KUH38365.1"/>
    </source>
</evidence>
<sequence length="313" mass="34812">MAWYPGATRMELQPESDGQPAIRPTQFILHSVAAPWTARRMYEYWRDSTNLESHFGLGYEGDLAQYIGTETRADSNYAANRRPDGTGAVSIETASNLKHTDPWTDRQIEQLIRLGVWLHQRHGVPLRICRSHSDPGYGYHRLHSAWSSGGTSCPGDARVNQFRKVVFPGIVNRANGQSPSPLPPEEDPVPEMLHESNATDMELTSGNWTGLSFRTAVLLVGPVRQHTVVHLVLDDATAPDTVVEGCFYTTDKNGGDRSLHLPVRGYGPGGHQFACTADVGAGRHLRFMVRARTRDSRPVRLLHRAVSGPFWKL</sequence>
<dbReference type="AlphaFoldDB" id="A0A100Y621"/>
<dbReference type="Gene3D" id="3.40.80.10">
    <property type="entry name" value="Peptidoglycan recognition protein-like"/>
    <property type="match status" value="1"/>
</dbReference>
<feature type="domain" description="N-acetylmuramoyl-L-alanine amidase" evidence="1">
    <location>
        <begin position="24"/>
        <end position="155"/>
    </location>
</feature>
<keyword evidence="3" id="KW-1185">Reference proteome</keyword>
<proteinExistence type="predicted"/>
<dbReference type="Pfam" id="PF01510">
    <property type="entry name" value="Amidase_2"/>
    <property type="match status" value="1"/>
</dbReference>
<accession>A0A100Y621</accession>
<dbReference type="EMBL" id="LNSV01000027">
    <property type="protein sequence ID" value="KUH38365.1"/>
    <property type="molecule type" value="Genomic_DNA"/>
</dbReference>
<dbReference type="InterPro" id="IPR036505">
    <property type="entry name" value="Amidase/PGRP_sf"/>
</dbReference>